<evidence type="ECO:0008006" key="3">
    <source>
        <dbReference type="Google" id="ProtNLM"/>
    </source>
</evidence>
<sequence>MGVERGYGVELVGEIAAVRAGRGNPRAMVGEFRRTAVLVPLMDGLLLTAVHGGIRWIHAFTDEAALARFARLKGAAPGEEWEYAALLGARLLDVVVPSMDGPAGVAVNAADEDGSMLFPPVRGIVPDAAAVDADMEIGGTERDGGAR</sequence>
<evidence type="ECO:0000313" key="1">
    <source>
        <dbReference type="EMBL" id="SFK92612.1"/>
    </source>
</evidence>
<keyword evidence="2" id="KW-1185">Reference proteome</keyword>
<evidence type="ECO:0000313" key="2">
    <source>
        <dbReference type="Proteomes" id="UP000198928"/>
    </source>
</evidence>
<dbReference type="Proteomes" id="UP000198928">
    <property type="component" value="Unassembled WGS sequence"/>
</dbReference>
<dbReference type="AlphaFoldDB" id="A0A1I4DGL6"/>
<gene>
    <name evidence="1" type="ORF">SAMN05192584_110107</name>
</gene>
<proteinExistence type="predicted"/>
<reference evidence="2" key="1">
    <citation type="submission" date="2016-10" db="EMBL/GenBank/DDBJ databases">
        <authorList>
            <person name="Varghese N."/>
            <person name="Submissions S."/>
        </authorList>
    </citation>
    <scope>NUCLEOTIDE SEQUENCE [LARGE SCALE GENOMIC DNA]</scope>
    <source>
        <strain evidence="2">PL19</strain>
    </source>
</reference>
<name>A0A1I4DGL6_9ACTN</name>
<protein>
    <recommendedName>
        <fullName evidence="3">SseB protein N-terminal domain-containing protein</fullName>
    </recommendedName>
</protein>
<accession>A0A1I4DGL6</accession>
<organism evidence="1 2">
    <name type="scientific">Streptomyces pini</name>
    <dbReference type="NCBI Taxonomy" id="1520580"/>
    <lineage>
        <taxon>Bacteria</taxon>
        <taxon>Bacillati</taxon>
        <taxon>Actinomycetota</taxon>
        <taxon>Actinomycetes</taxon>
        <taxon>Kitasatosporales</taxon>
        <taxon>Streptomycetaceae</taxon>
        <taxon>Streptomyces</taxon>
    </lineage>
</organism>
<dbReference type="EMBL" id="FOSG01000010">
    <property type="protein sequence ID" value="SFK92612.1"/>
    <property type="molecule type" value="Genomic_DNA"/>
</dbReference>